<dbReference type="PRINTS" id="PR00081">
    <property type="entry name" value="GDHRDH"/>
</dbReference>
<dbReference type="GO" id="GO:0008206">
    <property type="term" value="P:bile acid metabolic process"/>
    <property type="evidence" value="ECO:0007669"/>
    <property type="project" value="UniProtKB-ARBA"/>
</dbReference>
<dbReference type="InterPro" id="IPR002347">
    <property type="entry name" value="SDR_fam"/>
</dbReference>
<dbReference type="AlphaFoldDB" id="A0A1N7INZ0"/>
<keyword evidence="6" id="KW-1185">Reference proteome</keyword>
<dbReference type="InterPro" id="IPR036291">
    <property type="entry name" value="NAD(P)-bd_dom_sf"/>
</dbReference>
<evidence type="ECO:0000259" key="4">
    <source>
        <dbReference type="SMART" id="SM00822"/>
    </source>
</evidence>
<dbReference type="InterPro" id="IPR057326">
    <property type="entry name" value="KR_dom"/>
</dbReference>
<gene>
    <name evidence="5" type="ORF">SAMN05421790_101166</name>
</gene>
<dbReference type="SMART" id="SM00822">
    <property type="entry name" value="PKS_KR"/>
    <property type="match status" value="1"/>
</dbReference>
<dbReference type="PANTHER" id="PTHR44196">
    <property type="entry name" value="DEHYDROGENASE/REDUCTASE SDR FAMILY MEMBER 7B"/>
    <property type="match status" value="1"/>
</dbReference>
<dbReference type="GO" id="GO:0016491">
    <property type="term" value="F:oxidoreductase activity"/>
    <property type="evidence" value="ECO:0007669"/>
    <property type="project" value="UniProtKB-KW"/>
</dbReference>
<name>A0A1N7INZ0_9BACL</name>
<evidence type="ECO:0000313" key="6">
    <source>
        <dbReference type="Proteomes" id="UP000186795"/>
    </source>
</evidence>
<evidence type="ECO:0000256" key="2">
    <source>
        <dbReference type="ARBA" id="ARBA00023002"/>
    </source>
</evidence>
<sequence>MADLQGKTAIITGGSKGLGAVLARRFARGGAQVVAAARSTDALEKLAGEFPDHIIPFTCNITQADQVKSLIDSTVNRFGKLDILVNNAGVGRFDRIPELSEEDWDLMMAVNLKGPFLASKFAIPHLIPTKGHIVNVSSVAGTVAFPGGGGYCASKFGLMALSDVLTQELKKHEVKVNTICPGSIQTEFSGNPKSYSLTAEQVTEAIWHMVTAPEGVIYNQVIMRPQVPSQMQK</sequence>
<dbReference type="Proteomes" id="UP000186795">
    <property type="component" value="Unassembled WGS sequence"/>
</dbReference>
<proteinExistence type="inferred from homology"/>
<dbReference type="RefSeq" id="WP_159439646.1">
    <property type="nucleotide sequence ID" value="NZ_CP048103.1"/>
</dbReference>
<comment type="similarity">
    <text evidence="1 3">Belongs to the short-chain dehydrogenases/reductases (SDR) family.</text>
</comment>
<dbReference type="FunFam" id="3.40.50.720:FF:000084">
    <property type="entry name" value="Short-chain dehydrogenase reductase"/>
    <property type="match status" value="1"/>
</dbReference>
<feature type="domain" description="Ketoreductase" evidence="4">
    <location>
        <begin position="7"/>
        <end position="185"/>
    </location>
</feature>
<protein>
    <submittedName>
        <fullName evidence="5">NADP-dependent 3-hydroxy acid dehydrogenase YdfG</fullName>
    </submittedName>
</protein>
<dbReference type="PANTHER" id="PTHR44196:SF1">
    <property type="entry name" value="DEHYDROGENASE_REDUCTASE SDR FAMILY MEMBER 7B"/>
    <property type="match status" value="1"/>
</dbReference>
<dbReference type="SUPFAM" id="SSF51735">
    <property type="entry name" value="NAD(P)-binding Rossmann-fold domains"/>
    <property type="match status" value="1"/>
</dbReference>
<evidence type="ECO:0000313" key="5">
    <source>
        <dbReference type="EMBL" id="SIS38798.1"/>
    </source>
</evidence>
<evidence type="ECO:0000256" key="3">
    <source>
        <dbReference type="RuleBase" id="RU000363"/>
    </source>
</evidence>
<accession>A0A1N7INZ0</accession>
<dbReference type="CDD" id="cd05233">
    <property type="entry name" value="SDR_c"/>
    <property type="match status" value="1"/>
</dbReference>
<reference evidence="6" key="1">
    <citation type="submission" date="2017-01" db="EMBL/GenBank/DDBJ databases">
        <authorList>
            <person name="Varghese N."/>
            <person name="Submissions S."/>
        </authorList>
    </citation>
    <scope>NUCLEOTIDE SEQUENCE [LARGE SCALE GENOMIC DNA]</scope>
    <source>
        <strain evidence="6">DSM 45196</strain>
    </source>
</reference>
<dbReference type="OrthoDB" id="9775296at2"/>
<dbReference type="PRINTS" id="PR00080">
    <property type="entry name" value="SDRFAMILY"/>
</dbReference>
<dbReference type="EMBL" id="FTOD01000001">
    <property type="protein sequence ID" value="SIS38798.1"/>
    <property type="molecule type" value="Genomic_DNA"/>
</dbReference>
<organism evidence="5 6">
    <name type="scientific">Kroppenstedtia eburnea</name>
    <dbReference type="NCBI Taxonomy" id="714067"/>
    <lineage>
        <taxon>Bacteria</taxon>
        <taxon>Bacillati</taxon>
        <taxon>Bacillota</taxon>
        <taxon>Bacilli</taxon>
        <taxon>Bacillales</taxon>
        <taxon>Thermoactinomycetaceae</taxon>
        <taxon>Kroppenstedtia</taxon>
    </lineage>
</organism>
<dbReference type="Gene3D" id="3.40.50.720">
    <property type="entry name" value="NAD(P)-binding Rossmann-like Domain"/>
    <property type="match status" value="1"/>
</dbReference>
<dbReference type="GO" id="GO:0016020">
    <property type="term" value="C:membrane"/>
    <property type="evidence" value="ECO:0007669"/>
    <property type="project" value="TreeGrafter"/>
</dbReference>
<dbReference type="Pfam" id="PF00106">
    <property type="entry name" value="adh_short"/>
    <property type="match status" value="1"/>
</dbReference>
<keyword evidence="2" id="KW-0560">Oxidoreductase</keyword>
<evidence type="ECO:0000256" key="1">
    <source>
        <dbReference type="ARBA" id="ARBA00006484"/>
    </source>
</evidence>